<evidence type="ECO:0000256" key="5">
    <source>
        <dbReference type="SAM" id="Phobius"/>
    </source>
</evidence>
<reference evidence="6" key="1">
    <citation type="submission" date="2021-04" db="EMBL/GenBank/DDBJ databases">
        <title>Dactylosporangium aurantiacum NRRL B-8018 full assembly.</title>
        <authorList>
            <person name="Hartkoorn R.C."/>
            <person name="Beaudoing E."/>
            <person name="Hot D."/>
        </authorList>
    </citation>
    <scope>NUCLEOTIDE SEQUENCE</scope>
    <source>
        <strain evidence="6">NRRL B-8018</strain>
    </source>
</reference>
<evidence type="ECO:0000256" key="2">
    <source>
        <dbReference type="ARBA" id="ARBA00022692"/>
    </source>
</evidence>
<feature type="transmembrane region" description="Helical" evidence="5">
    <location>
        <begin position="141"/>
        <end position="162"/>
    </location>
</feature>
<organism evidence="6 7">
    <name type="scientific">Dactylosporangium aurantiacum</name>
    <dbReference type="NCBI Taxonomy" id="35754"/>
    <lineage>
        <taxon>Bacteria</taxon>
        <taxon>Bacillati</taxon>
        <taxon>Actinomycetota</taxon>
        <taxon>Actinomycetes</taxon>
        <taxon>Micromonosporales</taxon>
        <taxon>Micromonosporaceae</taxon>
        <taxon>Dactylosporangium</taxon>
    </lineage>
</organism>
<sequence length="178" mass="18575">MATLAPSTATTTTGATAGTAGRYVFAGVRIALGWVFLWAFLDKLFGLGHETTEKAAWINGGSPTKGFLGRAVAGPFEGVYHDLAGAGWADWLFMLGLLGIGVALILGIGMRVAAVAGALLLVLMWTAVLPPANNPFMDDHLIYAGTIVGLALTHAGDTLGLGRWWGGTALVRKAPWLR</sequence>
<comment type="subcellular location">
    <subcellularLocation>
        <location evidence="1">Membrane</location>
        <topology evidence="1">Multi-pass membrane protein</topology>
    </subcellularLocation>
</comment>
<dbReference type="KEGG" id="daur:Daura_18250"/>
<feature type="transmembrane region" description="Helical" evidence="5">
    <location>
        <begin position="88"/>
        <end position="105"/>
    </location>
</feature>
<keyword evidence="2 5" id="KW-0812">Transmembrane</keyword>
<keyword evidence="4 5" id="KW-0472">Membrane</keyword>
<protein>
    <submittedName>
        <fullName evidence="6">DoxX family membrane protein</fullName>
    </submittedName>
</protein>
<accession>A0A9Q9IQD7</accession>
<evidence type="ECO:0000256" key="4">
    <source>
        <dbReference type="ARBA" id="ARBA00023136"/>
    </source>
</evidence>
<dbReference type="OrthoDB" id="3253635at2"/>
<dbReference type="RefSeq" id="WP_081970853.1">
    <property type="nucleotide sequence ID" value="NZ_CP073767.1"/>
</dbReference>
<dbReference type="Proteomes" id="UP001058003">
    <property type="component" value="Chromosome"/>
</dbReference>
<keyword evidence="7" id="KW-1185">Reference proteome</keyword>
<evidence type="ECO:0000256" key="3">
    <source>
        <dbReference type="ARBA" id="ARBA00022989"/>
    </source>
</evidence>
<proteinExistence type="predicted"/>
<dbReference type="Pfam" id="PF07681">
    <property type="entry name" value="DoxX"/>
    <property type="match status" value="1"/>
</dbReference>
<feature type="transmembrane region" description="Helical" evidence="5">
    <location>
        <begin position="23"/>
        <end position="41"/>
    </location>
</feature>
<evidence type="ECO:0000313" key="6">
    <source>
        <dbReference type="EMBL" id="UWZ57937.1"/>
    </source>
</evidence>
<feature type="transmembrane region" description="Helical" evidence="5">
    <location>
        <begin position="112"/>
        <end position="129"/>
    </location>
</feature>
<dbReference type="InterPro" id="IPR032808">
    <property type="entry name" value="DoxX"/>
</dbReference>
<gene>
    <name evidence="6" type="ORF">Daura_18250</name>
</gene>
<keyword evidence="3 5" id="KW-1133">Transmembrane helix</keyword>
<name>A0A9Q9IQD7_9ACTN</name>
<evidence type="ECO:0000256" key="1">
    <source>
        <dbReference type="ARBA" id="ARBA00004141"/>
    </source>
</evidence>
<evidence type="ECO:0000313" key="7">
    <source>
        <dbReference type="Proteomes" id="UP001058003"/>
    </source>
</evidence>
<dbReference type="AlphaFoldDB" id="A0A9Q9IQD7"/>
<dbReference type="GO" id="GO:0016020">
    <property type="term" value="C:membrane"/>
    <property type="evidence" value="ECO:0007669"/>
    <property type="project" value="UniProtKB-SubCell"/>
</dbReference>
<dbReference type="EMBL" id="CP073767">
    <property type="protein sequence ID" value="UWZ57937.1"/>
    <property type="molecule type" value="Genomic_DNA"/>
</dbReference>